<dbReference type="KEGG" id="lhb:D1010_05810"/>
<evidence type="ECO:0000313" key="1">
    <source>
        <dbReference type="EMBL" id="QFR22995.1"/>
    </source>
</evidence>
<dbReference type="Proteomes" id="UP000326779">
    <property type="component" value="Chromosome"/>
</dbReference>
<protein>
    <submittedName>
        <fullName evidence="1">Uncharacterized protein</fullName>
    </submittedName>
</protein>
<evidence type="ECO:0000313" key="2">
    <source>
        <dbReference type="Proteomes" id="UP000326779"/>
    </source>
</evidence>
<gene>
    <name evidence="1" type="ORF">D1010_05810</name>
</gene>
<name>A0A5P2TU66_9LACO</name>
<proteinExistence type="predicted"/>
<dbReference type="GeneID" id="78508617"/>
<reference evidence="1 2" key="1">
    <citation type="submission" date="2019-10" db="EMBL/GenBank/DDBJ databases">
        <title>The completed genome of Lactobacillus harbinensis M1.</title>
        <authorList>
            <person name="Zheng Y."/>
        </authorList>
    </citation>
    <scope>NUCLEOTIDE SEQUENCE [LARGE SCALE GENOMIC DNA]</scope>
    <source>
        <strain evidence="1 2">M1</strain>
    </source>
</reference>
<dbReference type="AlphaFoldDB" id="A0A5P2TU66"/>
<dbReference type="RefSeq" id="WP_150391550.1">
    <property type="nucleotide sequence ID" value="NZ_CP041364.1"/>
</dbReference>
<organism evidence="1 2">
    <name type="scientific">Schleiferilactobacillus harbinensis</name>
    <dbReference type="NCBI Taxonomy" id="304207"/>
    <lineage>
        <taxon>Bacteria</taxon>
        <taxon>Bacillati</taxon>
        <taxon>Bacillota</taxon>
        <taxon>Bacilli</taxon>
        <taxon>Lactobacillales</taxon>
        <taxon>Lactobacillaceae</taxon>
        <taxon>Schleiferilactobacillus</taxon>
    </lineage>
</organism>
<dbReference type="EMBL" id="CP045143">
    <property type="protein sequence ID" value="QFR22995.1"/>
    <property type="molecule type" value="Genomic_DNA"/>
</dbReference>
<sequence>MHKYRIEITKNGVMKSAIIRTDDNWGTVWDEIWKYFHTSTHWYCYGIMVCNPDFAQLFEIPNDAEAAVAANKATA</sequence>
<accession>A0A5P2TU66</accession>